<dbReference type="InterPro" id="IPR027268">
    <property type="entry name" value="Peptidase_M4/M1_CTD_sf"/>
</dbReference>
<dbReference type="Pfam" id="PF04389">
    <property type="entry name" value="Peptidase_M28"/>
    <property type="match status" value="1"/>
</dbReference>
<proteinExistence type="inferred from homology"/>
<dbReference type="Pfam" id="PF02868">
    <property type="entry name" value="Peptidase_M4_C"/>
    <property type="match status" value="1"/>
</dbReference>
<feature type="domain" description="Peptidase M28" evidence="13">
    <location>
        <begin position="588"/>
        <end position="787"/>
    </location>
</feature>
<keyword evidence="5 10" id="KW-0732">Signal</keyword>
<dbReference type="InterPro" id="IPR011096">
    <property type="entry name" value="FTP_domain"/>
</dbReference>
<dbReference type="InterPro" id="IPR007484">
    <property type="entry name" value="Peptidase_M28"/>
</dbReference>
<feature type="domain" description="Peptidase M4 C-terminal" evidence="12">
    <location>
        <begin position="345"/>
        <end position="504"/>
    </location>
</feature>
<keyword evidence="4" id="KW-0479">Metal-binding</keyword>
<dbReference type="EMBL" id="BMQC01000007">
    <property type="protein sequence ID" value="GGK30570.1"/>
    <property type="molecule type" value="Genomic_DNA"/>
</dbReference>
<feature type="domain" description="FTP" evidence="14">
    <location>
        <begin position="79"/>
        <end position="110"/>
    </location>
</feature>
<dbReference type="SUPFAM" id="SSF53187">
    <property type="entry name" value="Zn-dependent exopeptidases"/>
    <property type="match status" value="1"/>
</dbReference>
<evidence type="ECO:0000256" key="6">
    <source>
        <dbReference type="ARBA" id="ARBA00022801"/>
    </source>
</evidence>
<comment type="caution">
    <text evidence="15">The sequence shown here is derived from an EMBL/GenBank/DDBJ whole genome shotgun (WGS) entry which is preliminary data.</text>
</comment>
<dbReference type="Proteomes" id="UP000662200">
    <property type="component" value="Unassembled WGS sequence"/>
</dbReference>
<keyword evidence="6" id="KW-0378">Hydrolase</keyword>
<dbReference type="GO" id="GO:0004222">
    <property type="term" value="F:metalloendopeptidase activity"/>
    <property type="evidence" value="ECO:0007669"/>
    <property type="project" value="InterPro"/>
</dbReference>
<dbReference type="Gene3D" id="3.10.170.10">
    <property type="match status" value="1"/>
</dbReference>
<organism evidence="15 16">
    <name type="scientific">Pilimelia terevasa</name>
    <dbReference type="NCBI Taxonomy" id="53372"/>
    <lineage>
        <taxon>Bacteria</taxon>
        <taxon>Bacillati</taxon>
        <taxon>Actinomycetota</taxon>
        <taxon>Actinomycetes</taxon>
        <taxon>Micromonosporales</taxon>
        <taxon>Micromonosporaceae</taxon>
        <taxon>Pilimelia</taxon>
    </lineage>
</organism>
<comment type="similarity">
    <text evidence="1">Belongs to the peptidase M28 family. M28A subfamily.</text>
</comment>
<evidence type="ECO:0000256" key="1">
    <source>
        <dbReference type="ARBA" id="ARBA00005957"/>
    </source>
</evidence>
<keyword evidence="8" id="KW-0482">Metalloprotease</keyword>
<dbReference type="PANTHER" id="PTHR33794">
    <property type="entry name" value="BACILLOLYSIN"/>
    <property type="match status" value="1"/>
</dbReference>
<evidence type="ECO:0000256" key="9">
    <source>
        <dbReference type="PIRSR" id="PIRSR623612-1"/>
    </source>
</evidence>
<evidence type="ECO:0000313" key="16">
    <source>
        <dbReference type="Proteomes" id="UP000662200"/>
    </source>
</evidence>
<evidence type="ECO:0000313" key="15">
    <source>
        <dbReference type="EMBL" id="GGK30570.1"/>
    </source>
</evidence>
<evidence type="ECO:0000256" key="10">
    <source>
        <dbReference type="SAM" id="SignalP"/>
    </source>
</evidence>
<evidence type="ECO:0000256" key="4">
    <source>
        <dbReference type="ARBA" id="ARBA00022723"/>
    </source>
</evidence>
<evidence type="ECO:0000256" key="2">
    <source>
        <dbReference type="ARBA" id="ARBA00009388"/>
    </source>
</evidence>
<accession>A0A8J3FHT6</accession>
<dbReference type="FunFam" id="3.40.630.10:FF:000066">
    <property type="entry name" value="M28 family peptidase"/>
    <property type="match status" value="1"/>
</dbReference>
<evidence type="ECO:0000259" key="13">
    <source>
        <dbReference type="Pfam" id="PF04389"/>
    </source>
</evidence>
<keyword evidence="3" id="KW-0645">Protease</keyword>
<dbReference type="RefSeq" id="WP_189114362.1">
    <property type="nucleotide sequence ID" value="NZ_BMQC01000007.1"/>
</dbReference>
<dbReference type="InterPro" id="IPR013856">
    <property type="entry name" value="Peptidase_M4_domain"/>
</dbReference>
<comment type="similarity">
    <text evidence="2">Belongs to the peptidase M4 family.</text>
</comment>
<reference evidence="15" key="1">
    <citation type="journal article" date="2014" name="Int. J. Syst. Evol. Microbiol.">
        <title>Complete genome sequence of Corynebacterium casei LMG S-19264T (=DSM 44701T), isolated from a smear-ripened cheese.</title>
        <authorList>
            <consortium name="US DOE Joint Genome Institute (JGI-PGF)"/>
            <person name="Walter F."/>
            <person name="Albersmeier A."/>
            <person name="Kalinowski J."/>
            <person name="Ruckert C."/>
        </authorList>
    </citation>
    <scope>NUCLEOTIDE SEQUENCE</scope>
    <source>
        <strain evidence="15">JCM 3091</strain>
    </source>
</reference>
<dbReference type="Pfam" id="PF01447">
    <property type="entry name" value="Peptidase_M4"/>
    <property type="match status" value="1"/>
</dbReference>
<feature type="active site" description="Proton donor" evidence="9">
    <location>
        <position position="412"/>
    </location>
</feature>
<dbReference type="AlphaFoldDB" id="A0A8J3FHT6"/>
<evidence type="ECO:0000259" key="14">
    <source>
        <dbReference type="Pfam" id="PF07504"/>
    </source>
</evidence>
<dbReference type="Gene3D" id="1.10.390.10">
    <property type="entry name" value="Neutral Protease Domain 2"/>
    <property type="match status" value="1"/>
</dbReference>
<gene>
    <name evidence="15" type="ORF">GCM10010124_24160</name>
</gene>
<dbReference type="Gene3D" id="3.40.630.10">
    <property type="entry name" value="Zn peptidases"/>
    <property type="match status" value="1"/>
</dbReference>
<dbReference type="GO" id="GO:0006508">
    <property type="term" value="P:proteolysis"/>
    <property type="evidence" value="ECO:0007669"/>
    <property type="project" value="UniProtKB-KW"/>
</dbReference>
<evidence type="ECO:0000256" key="8">
    <source>
        <dbReference type="ARBA" id="ARBA00023049"/>
    </source>
</evidence>
<reference evidence="15" key="2">
    <citation type="submission" date="2020-09" db="EMBL/GenBank/DDBJ databases">
        <authorList>
            <person name="Sun Q."/>
            <person name="Ohkuma M."/>
        </authorList>
    </citation>
    <scope>NUCLEOTIDE SEQUENCE</scope>
    <source>
        <strain evidence="15">JCM 3091</strain>
    </source>
</reference>
<dbReference type="InterPro" id="IPR023612">
    <property type="entry name" value="Peptidase_M4"/>
</dbReference>
<feature type="signal peptide" evidence="10">
    <location>
        <begin position="1"/>
        <end position="25"/>
    </location>
</feature>
<evidence type="ECO:0000256" key="5">
    <source>
        <dbReference type="ARBA" id="ARBA00022729"/>
    </source>
</evidence>
<dbReference type="PANTHER" id="PTHR33794:SF1">
    <property type="entry name" value="BACILLOLYSIN"/>
    <property type="match status" value="1"/>
</dbReference>
<dbReference type="InterPro" id="IPR050728">
    <property type="entry name" value="Zinc_Metalloprotease_M4"/>
</dbReference>
<evidence type="ECO:0000256" key="3">
    <source>
        <dbReference type="ARBA" id="ARBA00022670"/>
    </source>
</evidence>
<name>A0A8J3FHT6_9ACTN</name>
<sequence length="800" mass="82813">MKRKVAWAAGAAVAVTGAVALTAQAGYADTLGVAAPTSPPPALVAASAADQLISNDPDTFFKSDDDVFAQQSVLPGAELQYVAYERTHKGLRVLGGDSVIVTNSKGEVLSTWVAQKSELSVRSTRAGVSAAAAVGTARRQLAKVDAAGKAELVVLADGAGRLAYEVLVEGTTAAGAPSRLHVLVDARSGRVLKDKSWDEVREATGTGAYYGKQDHAGMSSSVTDSKRSGLACGGQGGQPFSISGGNFGNGGGMDGPSGCSDAMFAAAKEWDMLKEWLGRDGINGSGRGFPARVGLSQVNAFWNGQFTNFGHSQDNKRQLTNMDVVGHEYGHGIFQNTPGGSGSGNESGGLNESTGDIFGALTEHFANHAGDKPDYEVGELPDLVGKGPIRYMYEPSKVGDPNCWTGNAPEVHKGAGPQNHWFYLLAEGSSPTNGQPKSPTCNNSTLTGIGIQKAGKIFMAGLMRKTSGWSHAKARAATVAAAKELFPGGAECKATQAAWDAVTVKGSDSCGATPGNSGGVGDIPTVDPAKVKAHLQAFQGFADQNGGTRRSGKPGYVASMNYVADKLKAAGYNVVIQPCTSGCTGGSNIIADWPGGNENEVLMLGAHLDSVSAGPGINDNGSGSASILETALTVAANKPAMAKHLRFGWWADEEQGLNGSKFYVNQLGASKSKIKAYLNFDMVASVNGGYFINNINTEAAKALKAYYDSKNIQTEENTEGANRSDDASFTRGGVPASGVAAGASAKLTAAQAQKWGKKANAPRDPCYHQACDTMKNIDDVILGHAVNAQITAIYKLAVQG</sequence>
<feature type="active site" evidence="9">
    <location>
        <position position="328"/>
    </location>
</feature>
<evidence type="ECO:0000259" key="11">
    <source>
        <dbReference type="Pfam" id="PF01447"/>
    </source>
</evidence>
<dbReference type="InterPro" id="IPR001570">
    <property type="entry name" value="Peptidase_M4_C_domain"/>
</dbReference>
<protein>
    <submittedName>
        <fullName evidence="15">Uncharacterized protein</fullName>
    </submittedName>
</protein>
<dbReference type="SUPFAM" id="SSF55486">
    <property type="entry name" value="Metalloproteases ('zincins'), catalytic domain"/>
    <property type="match status" value="1"/>
</dbReference>
<keyword evidence="7" id="KW-0862">Zinc</keyword>
<evidence type="ECO:0000256" key="7">
    <source>
        <dbReference type="ARBA" id="ARBA00022833"/>
    </source>
</evidence>
<feature type="chain" id="PRO_5038604027" evidence="10">
    <location>
        <begin position="26"/>
        <end position="800"/>
    </location>
</feature>
<dbReference type="GO" id="GO:0046872">
    <property type="term" value="F:metal ion binding"/>
    <property type="evidence" value="ECO:0007669"/>
    <property type="project" value="UniProtKB-KW"/>
</dbReference>
<keyword evidence="16" id="KW-1185">Reference proteome</keyword>
<dbReference type="Pfam" id="PF07504">
    <property type="entry name" value="FTP"/>
    <property type="match status" value="1"/>
</dbReference>
<evidence type="ECO:0000259" key="12">
    <source>
        <dbReference type="Pfam" id="PF02868"/>
    </source>
</evidence>
<feature type="domain" description="Peptidase M4" evidence="11">
    <location>
        <begin position="221"/>
        <end position="335"/>
    </location>
</feature>
<dbReference type="PRINTS" id="PR00730">
    <property type="entry name" value="THERMOLYSIN"/>
</dbReference>